<evidence type="ECO:0000313" key="2">
    <source>
        <dbReference type="Proteomes" id="UP000295504"/>
    </source>
</evidence>
<evidence type="ECO:0000313" key="1">
    <source>
        <dbReference type="EMBL" id="TCP93451.1"/>
    </source>
</evidence>
<dbReference type="Pfam" id="PF13711">
    <property type="entry name" value="DUF4160"/>
    <property type="match status" value="1"/>
</dbReference>
<dbReference type="InterPro" id="IPR025427">
    <property type="entry name" value="DUF4160"/>
</dbReference>
<name>A0A4R2SX23_9FIRM</name>
<reference evidence="1 2" key="1">
    <citation type="submission" date="2019-03" db="EMBL/GenBank/DDBJ databases">
        <title>Genomic Encyclopedia of Type Strains, Phase IV (KMG-IV): sequencing the most valuable type-strain genomes for metagenomic binning, comparative biology and taxonomic classification.</title>
        <authorList>
            <person name="Goeker M."/>
        </authorList>
    </citation>
    <scope>NUCLEOTIDE SEQUENCE [LARGE SCALE GENOMIC DNA]</scope>
    <source>
        <strain evidence="1 2">DSM 100013</strain>
    </source>
</reference>
<proteinExistence type="predicted"/>
<comment type="caution">
    <text evidence="1">The sequence shown here is derived from an EMBL/GenBank/DDBJ whole genome shotgun (WGS) entry which is preliminary data.</text>
</comment>
<dbReference type="AlphaFoldDB" id="A0A4R2SX23"/>
<dbReference type="OrthoDB" id="122670at2"/>
<dbReference type="EMBL" id="SLYC01000077">
    <property type="protein sequence ID" value="TCP93451.1"/>
    <property type="molecule type" value="Genomic_DNA"/>
</dbReference>
<sequence length="82" mass="9539">MPTISMFYGIIIRMYCAPGEHNPPHFHAYYQDYKSIIDINSCDITEGNLPKKQLKLVLAWAEIHQDELLANWQLAMNSELPF</sequence>
<protein>
    <submittedName>
        <fullName evidence="1">Uncharacterized protein DUF4160</fullName>
    </submittedName>
</protein>
<organism evidence="1 2">
    <name type="scientific">Serpentinicella alkaliphila</name>
    <dbReference type="NCBI Taxonomy" id="1734049"/>
    <lineage>
        <taxon>Bacteria</taxon>
        <taxon>Bacillati</taxon>
        <taxon>Bacillota</taxon>
        <taxon>Clostridia</taxon>
        <taxon>Peptostreptococcales</taxon>
        <taxon>Natronincolaceae</taxon>
        <taxon>Serpentinicella</taxon>
    </lineage>
</organism>
<dbReference type="Proteomes" id="UP000295504">
    <property type="component" value="Unassembled WGS sequence"/>
</dbReference>
<accession>A0A4R2SX23</accession>
<dbReference type="RefSeq" id="WP_132849845.1">
    <property type="nucleotide sequence ID" value="NZ_SLYC01000077.1"/>
</dbReference>
<feature type="non-terminal residue" evidence="1">
    <location>
        <position position="82"/>
    </location>
</feature>
<gene>
    <name evidence="1" type="ORF">EDD79_10776</name>
</gene>
<keyword evidence="2" id="KW-1185">Reference proteome</keyword>